<evidence type="ECO:0000313" key="3">
    <source>
        <dbReference type="Proteomes" id="UP001500879"/>
    </source>
</evidence>
<comment type="caution">
    <text evidence="2">The sequence shown here is derived from an EMBL/GenBank/DDBJ whole genome shotgun (WGS) entry which is preliminary data.</text>
</comment>
<dbReference type="SUPFAM" id="SSF52980">
    <property type="entry name" value="Restriction endonuclease-like"/>
    <property type="match status" value="1"/>
</dbReference>
<organism evidence="2 3">
    <name type="scientific">Streptomyces luteireticuli</name>
    <dbReference type="NCBI Taxonomy" id="173858"/>
    <lineage>
        <taxon>Bacteria</taxon>
        <taxon>Bacillati</taxon>
        <taxon>Actinomycetota</taxon>
        <taxon>Actinomycetes</taxon>
        <taxon>Kitasatosporales</taxon>
        <taxon>Streptomycetaceae</taxon>
        <taxon>Streptomyces</taxon>
    </lineage>
</organism>
<dbReference type="GO" id="GO:0004519">
    <property type="term" value="F:endonuclease activity"/>
    <property type="evidence" value="ECO:0007669"/>
    <property type="project" value="UniProtKB-KW"/>
</dbReference>
<keyword evidence="3" id="KW-1185">Reference proteome</keyword>
<dbReference type="InterPro" id="IPR008538">
    <property type="entry name" value="Uma2"/>
</dbReference>
<keyword evidence="2" id="KW-0540">Nuclease</keyword>
<evidence type="ECO:0000259" key="1">
    <source>
        <dbReference type="Pfam" id="PF05685"/>
    </source>
</evidence>
<protein>
    <submittedName>
        <fullName evidence="2">Uma2 family endonuclease</fullName>
    </submittedName>
</protein>
<dbReference type="CDD" id="cd06260">
    <property type="entry name" value="DUF820-like"/>
    <property type="match status" value="1"/>
</dbReference>
<gene>
    <name evidence="2" type="ORF">GCM10010357_00560</name>
</gene>
<dbReference type="InterPro" id="IPR011335">
    <property type="entry name" value="Restrct_endonuc-II-like"/>
</dbReference>
<reference evidence="2 3" key="1">
    <citation type="journal article" date="2019" name="Int. J. Syst. Evol. Microbiol.">
        <title>The Global Catalogue of Microorganisms (GCM) 10K type strain sequencing project: providing services to taxonomists for standard genome sequencing and annotation.</title>
        <authorList>
            <consortium name="The Broad Institute Genomics Platform"/>
            <consortium name="The Broad Institute Genome Sequencing Center for Infectious Disease"/>
            <person name="Wu L."/>
            <person name="Ma J."/>
        </authorList>
    </citation>
    <scope>NUCLEOTIDE SEQUENCE [LARGE SCALE GENOMIC DNA]</scope>
    <source>
        <strain evidence="2 3">JCM 4788</strain>
    </source>
</reference>
<dbReference type="PANTHER" id="PTHR35400:SF3">
    <property type="entry name" value="SLL1072 PROTEIN"/>
    <property type="match status" value="1"/>
</dbReference>
<name>A0ABN0Y513_9ACTN</name>
<dbReference type="Gene3D" id="3.90.1570.10">
    <property type="entry name" value="tt1808, chain A"/>
    <property type="match status" value="1"/>
</dbReference>
<sequence length="203" mass="22482">MAVMVDIPREALQPIDDEEPSFEKLCRDLERANDTLPDGYRAEIIGGKIVMSPWPKGRYNRILDALQDQLMPHTPEGHRARTTPNLFVFPPPERGYGPDLHVADTAVTDAVDGILLPGSALSLVAEQTSASTRLVELTDKVDVYGRGGVPVYVLIDMMQGIVTVHSEPTPDNGYRAKTWVKFGEKIRIPAPFDFELDTAGWQV</sequence>
<keyword evidence="2" id="KW-0378">Hydrolase</keyword>
<dbReference type="Proteomes" id="UP001500879">
    <property type="component" value="Unassembled WGS sequence"/>
</dbReference>
<dbReference type="Pfam" id="PF05685">
    <property type="entry name" value="Uma2"/>
    <property type="match status" value="1"/>
</dbReference>
<dbReference type="InterPro" id="IPR012296">
    <property type="entry name" value="Nuclease_put_TT1808"/>
</dbReference>
<dbReference type="EMBL" id="BAAABX010000001">
    <property type="protein sequence ID" value="GAA0383497.1"/>
    <property type="molecule type" value="Genomic_DNA"/>
</dbReference>
<evidence type="ECO:0000313" key="2">
    <source>
        <dbReference type="EMBL" id="GAA0383497.1"/>
    </source>
</evidence>
<feature type="domain" description="Putative restriction endonuclease" evidence="1">
    <location>
        <begin position="36"/>
        <end position="197"/>
    </location>
</feature>
<accession>A0ABN0Y513</accession>
<proteinExistence type="predicted"/>
<dbReference type="RefSeq" id="WP_344018298.1">
    <property type="nucleotide sequence ID" value="NZ_BAAABX010000001.1"/>
</dbReference>
<dbReference type="PANTHER" id="PTHR35400">
    <property type="entry name" value="SLR1083 PROTEIN"/>
    <property type="match status" value="1"/>
</dbReference>
<keyword evidence="2" id="KW-0255">Endonuclease</keyword>